<dbReference type="AlphaFoldDB" id="A0A4Q1JTU7"/>
<reference evidence="3 4" key="1">
    <citation type="submission" date="2019-01" db="EMBL/GenBank/DDBJ databases">
        <title>Pseudoxanthomonas composti sp. nov., isolated from compost.</title>
        <authorList>
            <person name="Yang G."/>
        </authorList>
    </citation>
    <scope>NUCLEOTIDE SEQUENCE [LARGE SCALE GENOMIC DNA]</scope>
    <source>
        <strain evidence="3 4">GSS15</strain>
    </source>
</reference>
<dbReference type="PANTHER" id="PTHR46401:SF2">
    <property type="entry name" value="GLYCOSYLTRANSFERASE WBBK-RELATED"/>
    <property type="match status" value="1"/>
</dbReference>
<protein>
    <submittedName>
        <fullName evidence="3">Glycosyltransferase</fullName>
    </submittedName>
</protein>
<dbReference type="EMBL" id="SAWZ01000006">
    <property type="protein sequence ID" value="RXR04408.1"/>
    <property type="molecule type" value="Genomic_DNA"/>
</dbReference>
<dbReference type="PANTHER" id="PTHR46401">
    <property type="entry name" value="GLYCOSYLTRANSFERASE WBBK-RELATED"/>
    <property type="match status" value="1"/>
</dbReference>
<evidence type="ECO:0000313" key="3">
    <source>
        <dbReference type="EMBL" id="RXR04408.1"/>
    </source>
</evidence>
<proteinExistence type="predicted"/>
<keyword evidence="1 3" id="KW-0808">Transferase</keyword>
<dbReference type="InterPro" id="IPR001296">
    <property type="entry name" value="Glyco_trans_1"/>
</dbReference>
<accession>A0A4Q1JTU7</accession>
<organism evidence="3 4">
    <name type="scientific">Pseudoxanthomonas composti</name>
    <dbReference type="NCBI Taxonomy" id="2137479"/>
    <lineage>
        <taxon>Bacteria</taxon>
        <taxon>Pseudomonadati</taxon>
        <taxon>Pseudomonadota</taxon>
        <taxon>Gammaproteobacteria</taxon>
        <taxon>Lysobacterales</taxon>
        <taxon>Lysobacteraceae</taxon>
        <taxon>Pseudoxanthomonas</taxon>
    </lineage>
</organism>
<dbReference type="Proteomes" id="UP000289784">
    <property type="component" value="Unassembled WGS sequence"/>
</dbReference>
<dbReference type="SUPFAM" id="SSF53756">
    <property type="entry name" value="UDP-Glycosyltransferase/glycogen phosphorylase"/>
    <property type="match status" value="1"/>
</dbReference>
<dbReference type="OrthoDB" id="654660at2"/>
<dbReference type="GO" id="GO:0016757">
    <property type="term" value="F:glycosyltransferase activity"/>
    <property type="evidence" value="ECO:0007669"/>
    <property type="project" value="InterPro"/>
</dbReference>
<feature type="domain" description="Glycosyl transferase family 1" evidence="2">
    <location>
        <begin position="237"/>
        <end position="299"/>
    </location>
</feature>
<sequence length="372" mass="41593">MGYWQRAGTSVSALSHVHRAPRMPPGASASDPPPSNPRVRVITRDNGAGLLRDLELVIARLREHGRQPESVRYRGSKLVNRLRETRLQADCRWRGPVGTQVFLERIYPRCLPLAERNVLIPNPEWLHPHWRPLLGRFDAILCKTRQAERIFDGLGLRTRYIGFTGDDRMDASVPRQDGFLHVVGRSTAKGTDAVLDAWRRNPHWPILTVLRWRPPPAWVRQVRNIDYRSARVSNAALRVLQNRHRFHLCPSEAEGFGHSLIEAMSVGAVVLATDGEPMNELVDSSRGILIAPQDARPMALGTRYTVSVEAIEMAVERALALPLAQQLALGQAARAFFLDNDRAFGERLSQAIGPMPEPAEQAALVNLENASS</sequence>
<name>A0A4Q1JTU7_9GAMM</name>
<dbReference type="Pfam" id="PF00534">
    <property type="entry name" value="Glycos_transf_1"/>
    <property type="match status" value="1"/>
</dbReference>
<dbReference type="GO" id="GO:0009103">
    <property type="term" value="P:lipopolysaccharide biosynthetic process"/>
    <property type="evidence" value="ECO:0007669"/>
    <property type="project" value="TreeGrafter"/>
</dbReference>
<comment type="caution">
    <text evidence="3">The sequence shown here is derived from an EMBL/GenBank/DDBJ whole genome shotgun (WGS) entry which is preliminary data.</text>
</comment>
<evidence type="ECO:0000256" key="1">
    <source>
        <dbReference type="ARBA" id="ARBA00022679"/>
    </source>
</evidence>
<dbReference type="Gene3D" id="3.40.50.2000">
    <property type="entry name" value="Glycogen Phosphorylase B"/>
    <property type="match status" value="1"/>
</dbReference>
<evidence type="ECO:0000313" key="4">
    <source>
        <dbReference type="Proteomes" id="UP000289784"/>
    </source>
</evidence>
<evidence type="ECO:0000259" key="2">
    <source>
        <dbReference type="Pfam" id="PF00534"/>
    </source>
</evidence>
<gene>
    <name evidence="3" type="ORF">EPA99_13140</name>
</gene>
<keyword evidence="4" id="KW-1185">Reference proteome</keyword>